<dbReference type="Proteomes" id="UP000265955">
    <property type="component" value="Unassembled WGS sequence"/>
</dbReference>
<organism evidence="1 2">
    <name type="scientific">Noviherbaspirillum saxi</name>
    <dbReference type="NCBI Taxonomy" id="2320863"/>
    <lineage>
        <taxon>Bacteria</taxon>
        <taxon>Pseudomonadati</taxon>
        <taxon>Pseudomonadota</taxon>
        <taxon>Betaproteobacteria</taxon>
        <taxon>Burkholderiales</taxon>
        <taxon>Oxalobacteraceae</taxon>
        <taxon>Noviherbaspirillum</taxon>
    </lineage>
</organism>
<keyword evidence="2" id="KW-1185">Reference proteome</keyword>
<comment type="caution">
    <text evidence="1">The sequence shown here is derived from an EMBL/GenBank/DDBJ whole genome shotgun (WGS) entry which is preliminary data.</text>
</comment>
<dbReference type="InterPro" id="IPR036663">
    <property type="entry name" value="Fumarylacetoacetase_C_sf"/>
</dbReference>
<gene>
    <name evidence="1" type="ORF">D3871_28725</name>
</gene>
<dbReference type="RefSeq" id="WP_119772541.1">
    <property type="nucleotide sequence ID" value="NZ_QYUO01000003.1"/>
</dbReference>
<evidence type="ECO:0000313" key="1">
    <source>
        <dbReference type="EMBL" id="RJF92581.1"/>
    </source>
</evidence>
<sequence>MNTYIEQEDEQTSTLKFCINEERRVVTVKDLVIAGWAGRNPAAIEHHIQELAALGVARPRNIPSFYRLSASLLTTDRQLDFVGNDSSGEVECVLVSLSDGMYVGVGSDHTDRKVEAYGVTVSKQMCPKPIGRNLWKLDALLDHWDRLVLRSWVTRNGERMLYQEGSVTGLLHPLDLMRRFNEQDHLQPGTVMFCGTLPVKGQIGGGELFEIELEDPVLNRHLKHQYSARTLAYAD</sequence>
<name>A0A3A3FGS0_9BURK</name>
<evidence type="ECO:0000313" key="2">
    <source>
        <dbReference type="Proteomes" id="UP000265955"/>
    </source>
</evidence>
<dbReference type="GO" id="GO:0003824">
    <property type="term" value="F:catalytic activity"/>
    <property type="evidence" value="ECO:0007669"/>
    <property type="project" value="InterPro"/>
</dbReference>
<dbReference type="InterPro" id="IPR021269">
    <property type="entry name" value="DUF2848"/>
</dbReference>
<protein>
    <submittedName>
        <fullName evidence="1">DUF2848 domain-containing protein</fullName>
    </submittedName>
</protein>
<dbReference type="AlphaFoldDB" id="A0A3A3FGS0"/>
<dbReference type="OrthoDB" id="9792678at2"/>
<dbReference type="SUPFAM" id="SSF56529">
    <property type="entry name" value="FAH"/>
    <property type="match status" value="1"/>
</dbReference>
<dbReference type="Gene3D" id="3.90.850.10">
    <property type="entry name" value="Fumarylacetoacetase-like, C-terminal domain"/>
    <property type="match status" value="1"/>
</dbReference>
<accession>A0A3A3FGS0</accession>
<reference evidence="2" key="1">
    <citation type="submission" date="2018-09" db="EMBL/GenBank/DDBJ databases">
        <authorList>
            <person name="Zhu H."/>
        </authorList>
    </citation>
    <scope>NUCLEOTIDE SEQUENCE [LARGE SCALE GENOMIC DNA]</scope>
    <source>
        <strain evidence="2">K1R23-30</strain>
    </source>
</reference>
<proteinExistence type="predicted"/>
<dbReference type="EMBL" id="QYUO01000003">
    <property type="protein sequence ID" value="RJF92581.1"/>
    <property type="molecule type" value="Genomic_DNA"/>
</dbReference>
<dbReference type="Pfam" id="PF11010">
    <property type="entry name" value="DUF2848"/>
    <property type="match status" value="1"/>
</dbReference>